<accession>A0A1M6FFA9</accession>
<sequence length="903" mass="90401">MKKIVLFIATVVFGINSYAQQKVLVHHSGETIYAKEISAVDSIKLNDTYAKFKLTDVTNTLNFQKTLVDSLTFTSSTVDLDKIYVIYNGTDDATIINPYADQGVTLTASGGTVTGTATSGIANLEYNILGTTTNGSLTLATTDNVIFVMNNASVTNPSGAPIVVTGGMTTNFYLTDGTTNSLSDGTSSTKNGTIVTAGPIVFDGTGTLTVAGLKKHGIYTTSTITIDEGDIAVTSAVSDGLHSEGFAMNGGSLNVTSTADGIDAGDGVVTVTDGTITITSTSADVKAFKTGNNTITINGGTITLTVSGNQSKGISAKSDIMFNGGTIAVTLSGATVLTASGSGYDPSYPTAVKTDTDIIINGGTFTITATSTATGAKGFSANGEIIVNSGNITTNTAGAGADYVNIDGVADSYSTSSFSADTNITVTGGTINSTNSGSNGKGLSADVDVLVSGGTLTITNSGASGKGIKADGNVTFSGGNTTITVSGATVLTASGSGYDTSYPTGVKATGDIIVNSGTITLTGTSAATGGKGLSADGNITINDGTISATFAGAGAVYTNTLGTTDSYSSACITADGNLTINAGSVTTSSSGNGGKGLKADGAMNIGTSITSPTLNITTTGSRFLVSGTDYSHPKTIVADGAITIANGTLTVNSTDDGIHSDTSVTISGGNHNVNAISTISGMGEGVEAPIINFTGGVTNITASNDGINATYGTVAGGTESNDGSQLNISGGIVIVAGTDAIDSNGNITITGGTTVVCGPTNQPEEGIDFNGTFNMNGGTLISAGSNANMTKNFSSTSTQRTMYLKSNSQLAATSMIHIRTTAGVELATFKPKNGVYYFHFSSPNIAGNVSHQVYFGGSYTGGSFVGNSSGWGLYTGGTYSTTGATLKKTFTTSNTSTLNTQTF</sequence>
<dbReference type="InterPro" id="IPR025584">
    <property type="entry name" value="Cthe_2159"/>
</dbReference>
<dbReference type="OrthoDB" id="6116667at2"/>
<name>A0A1M6FFA9_9FLAO</name>
<reference evidence="1 2" key="1">
    <citation type="submission" date="2016-11" db="EMBL/GenBank/DDBJ databases">
        <authorList>
            <person name="Jaros S."/>
            <person name="Januszkiewicz K."/>
            <person name="Wedrychowicz H."/>
        </authorList>
    </citation>
    <scope>NUCLEOTIDE SEQUENCE [LARGE SCALE GENOMIC DNA]</scope>
    <source>
        <strain evidence="1 2">DSM 22807</strain>
    </source>
</reference>
<dbReference type="Proteomes" id="UP000184232">
    <property type="component" value="Unassembled WGS sequence"/>
</dbReference>
<dbReference type="RefSeq" id="WP_072782963.1">
    <property type="nucleotide sequence ID" value="NZ_CP045292.1"/>
</dbReference>
<dbReference type="AlphaFoldDB" id="A0A1M6FFA9"/>
<organism evidence="1 2">
    <name type="scientific">Flavobacterium haoranii</name>
    <dbReference type="NCBI Taxonomy" id="683124"/>
    <lineage>
        <taxon>Bacteria</taxon>
        <taxon>Pseudomonadati</taxon>
        <taxon>Bacteroidota</taxon>
        <taxon>Flavobacteriia</taxon>
        <taxon>Flavobacteriales</taxon>
        <taxon>Flavobacteriaceae</taxon>
        <taxon>Flavobacterium</taxon>
    </lineage>
</organism>
<dbReference type="InterPro" id="IPR011050">
    <property type="entry name" value="Pectin_lyase_fold/virulence"/>
</dbReference>
<dbReference type="Pfam" id="PF14262">
    <property type="entry name" value="Cthe_2159"/>
    <property type="match status" value="3"/>
</dbReference>
<evidence type="ECO:0000313" key="2">
    <source>
        <dbReference type="Proteomes" id="UP000184232"/>
    </source>
</evidence>
<dbReference type="EMBL" id="FQZH01000001">
    <property type="protein sequence ID" value="SHI96337.1"/>
    <property type="molecule type" value="Genomic_DNA"/>
</dbReference>
<dbReference type="STRING" id="683124.SAMN05444337_1214"/>
<protein>
    <recommendedName>
        <fullName evidence="3">Carbohydrate-binding domain-containing protein</fullName>
    </recommendedName>
</protein>
<evidence type="ECO:0000313" key="1">
    <source>
        <dbReference type="EMBL" id="SHI96337.1"/>
    </source>
</evidence>
<dbReference type="SUPFAM" id="SSF51126">
    <property type="entry name" value="Pectin lyase-like"/>
    <property type="match status" value="1"/>
</dbReference>
<keyword evidence="2" id="KW-1185">Reference proteome</keyword>
<proteinExistence type="predicted"/>
<evidence type="ECO:0008006" key="3">
    <source>
        <dbReference type="Google" id="ProtNLM"/>
    </source>
</evidence>
<gene>
    <name evidence="1" type="ORF">SAMN05444337_1214</name>
</gene>